<feature type="coiled-coil region" evidence="1">
    <location>
        <begin position="106"/>
        <end position="133"/>
    </location>
</feature>
<sequence length="174" mass="20051">MENQLITQTAVNQMSTVENKVFLTENIHAIYDELILNNADNHQKIIKSLVGKMDKDKRFNKVDDHIKQKIALTGLACLSDVIKTYDLTRKKNFLQKQNKQVMDLFLKNYDQKLENLKQEIKKNKEDFLALKNNADNMSLGQLANQINEFHNPNAITEVTNQDVDDLLNGGTLEF</sequence>
<reference evidence="2 3" key="1">
    <citation type="submission" date="2024-05" db="EMBL/GenBank/DDBJ databases">
        <authorList>
            <person name="Duchaud E."/>
        </authorList>
    </citation>
    <scope>NUCLEOTIDE SEQUENCE [LARGE SCALE GENOMIC DNA]</scope>
    <source>
        <strain evidence="2">Ena-SAMPLE-TAB-13-05-2024-13:56:06:370-140309</strain>
    </source>
</reference>
<dbReference type="RefSeq" id="WP_101903028.1">
    <property type="nucleotide sequence ID" value="NZ_JBFKZU010000004.1"/>
</dbReference>
<protein>
    <submittedName>
        <fullName evidence="2">Uncharacterized protein</fullName>
    </submittedName>
</protein>
<organism evidence="2 3">
    <name type="scientific">Tenacibaculum dicentrarchi</name>
    <dbReference type="NCBI Taxonomy" id="669041"/>
    <lineage>
        <taxon>Bacteria</taxon>
        <taxon>Pseudomonadati</taxon>
        <taxon>Bacteroidota</taxon>
        <taxon>Flavobacteriia</taxon>
        <taxon>Flavobacteriales</taxon>
        <taxon>Flavobacteriaceae</taxon>
        <taxon>Tenacibaculum</taxon>
    </lineage>
</organism>
<keyword evidence="1" id="KW-0175">Coiled coil</keyword>
<dbReference type="GeneID" id="65210047"/>
<evidence type="ECO:0000313" key="3">
    <source>
        <dbReference type="Proteomes" id="UP001497514"/>
    </source>
</evidence>
<evidence type="ECO:0000313" key="2">
    <source>
        <dbReference type="EMBL" id="CAL2085741.1"/>
    </source>
</evidence>
<gene>
    <name evidence="2" type="ORF">TD3509T_1936</name>
</gene>
<dbReference type="EMBL" id="OZ038524">
    <property type="protein sequence ID" value="CAL2085741.1"/>
    <property type="molecule type" value="Genomic_DNA"/>
</dbReference>
<dbReference type="Proteomes" id="UP001497514">
    <property type="component" value="Chromosome"/>
</dbReference>
<name>A0ABP1EM16_9FLAO</name>
<proteinExistence type="predicted"/>
<accession>A0ABP1EM16</accession>
<evidence type="ECO:0000256" key="1">
    <source>
        <dbReference type="SAM" id="Coils"/>
    </source>
</evidence>
<keyword evidence="3" id="KW-1185">Reference proteome</keyword>